<dbReference type="Proteomes" id="UP000273054">
    <property type="component" value="Segment"/>
</dbReference>
<evidence type="ECO:0000256" key="1">
    <source>
        <dbReference type="SAM" id="Phobius"/>
    </source>
</evidence>
<feature type="transmembrane region" description="Helical" evidence="1">
    <location>
        <begin position="6"/>
        <end position="23"/>
    </location>
</feature>
<keyword evidence="1 2" id="KW-0812">Transmembrane</keyword>
<accession>A0A2R8FDB6</accession>
<protein>
    <submittedName>
        <fullName evidence="2">Transmembrane domain-containing protein</fullName>
    </submittedName>
</protein>
<proteinExistence type="predicted"/>
<name>A0A2R8FDB6_9VIRU</name>
<feature type="transmembrane region" description="Helical" evidence="1">
    <location>
        <begin position="95"/>
        <end position="114"/>
    </location>
</feature>
<keyword evidence="1" id="KW-0472">Membrane</keyword>
<evidence type="ECO:0000313" key="2">
    <source>
        <dbReference type="EMBL" id="SPN79013.1"/>
    </source>
</evidence>
<keyword evidence="1" id="KW-1133">Transmembrane helix</keyword>
<sequence length="139" mass="16485">MDSSVILLLIVIVIVIFFLWLEWYSHDCEGGKRCSHYAIMPEKDENIESYIDKLIVAIRNNYNFVAWRQALLIALISTPIIIYVLYCRLPNFKEWIVLVLIIFIAVSLSSSWLWNRFLYPNNKAVENTLLELKYRYAVY</sequence>
<reference evidence="2" key="1">
    <citation type="submission" date="2018-03" db="EMBL/GenBank/DDBJ databases">
        <authorList>
            <consortium name="Urmite Genomes"/>
        </authorList>
    </citation>
    <scope>NUCLEOTIDE SEQUENCE [LARGE SCALE GENOMIC DNA]</scope>
    <source>
        <strain evidence="2">IHUMI-27.7</strain>
    </source>
</reference>
<feature type="transmembrane region" description="Helical" evidence="1">
    <location>
        <begin position="70"/>
        <end position="89"/>
    </location>
</feature>
<dbReference type="EMBL" id="LT994651">
    <property type="protein sequence ID" value="SPN79013.1"/>
    <property type="molecule type" value="Genomic_DNA"/>
</dbReference>
<keyword evidence="3" id="KW-1185">Reference proteome</keyword>
<evidence type="ECO:0000313" key="3">
    <source>
        <dbReference type="Proteomes" id="UP000273054"/>
    </source>
</evidence>
<gene>
    <name evidence="2" type="ORF">BRZCDTV_111</name>
</gene>
<organism evidence="2">
    <name type="scientific">Brazilian cedratvirus IHUMI</name>
    <dbReference type="NCBI Taxonomy" id="2126980"/>
    <lineage>
        <taxon>Viruses</taxon>
        <taxon>Pithoviruses</taxon>
        <taxon>Orthocedratvirinae</taxon>
        <taxon>Alphacedratvirus</taxon>
        <taxon>Alphacedratvirus brasiliense</taxon>
    </lineage>
</organism>